<keyword evidence="1" id="KW-1133">Transmembrane helix</keyword>
<dbReference type="EMBL" id="ML977320">
    <property type="protein sequence ID" value="KAF2116901.1"/>
    <property type="molecule type" value="Genomic_DNA"/>
</dbReference>
<reference evidence="2" key="1">
    <citation type="journal article" date="2020" name="Stud. Mycol.">
        <title>101 Dothideomycetes genomes: a test case for predicting lifestyles and emergence of pathogens.</title>
        <authorList>
            <person name="Haridas S."/>
            <person name="Albert R."/>
            <person name="Binder M."/>
            <person name="Bloem J."/>
            <person name="Labutti K."/>
            <person name="Salamov A."/>
            <person name="Andreopoulos B."/>
            <person name="Baker S."/>
            <person name="Barry K."/>
            <person name="Bills G."/>
            <person name="Bluhm B."/>
            <person name="Cannon C."/>
            <person name="Castanera R."/>
            <person name="Culley D."/>
            <person name="Daum C."/>
            <person name="Ezra D."/>
            <person name="Gonzalez J."/>
            <person name="Henrissat B."/>
            <person name="Kuo A."/>
            <person name="Liang C."/>
            <person name="Lipzen A."/>
            <person name="Lutzoni F."/>
            <person name="Magnuson J."/>
            <person name="Mondo S."/>
            <person name="Nolan M."/>
            <person name="Ohm R."/>
            <person name="Pangilinan J."/>
            <person name="Park H.-J."/>
            <person name="Ramirez L."/>
            <person name="Alfaro M."/>
            <person name="Sun H."/>
            <person name="Tritt A."/>
            <person name="Yoshinaga Y."/>
            <person name="Zwiers L.-H."/>
            <person name="Turgeon B."/>
            <person name="Goodwin S."/>
            <person name="Spatafora J."/>
            <person name="Crous P."/>
            <person name="Grigoriev I."/>
        </authorList>
    </citation>
    <scope>NUCLEOTIDE SEQUENCE</scope>
    <source>
        <strain evidence="2">CBS 627.86</strain>
    </source>
</reference>
<gene>
    <name evidence="2" type="ORF">BDV96DRAFT_573059</name>
</gene>
<feature type="transmembrane region" description="Helical" evidence="1">
    <location>
        <begin position="20"/>
        <end position="41"/>
    </location>
</feature>
<keyword evidence="3" id="KW-1185">Reference proteome</keyword>
<name>A0A6A5ZEL6_9PLEO</name>
<keyword evidence="1" id="KW-0812">Transmembrane</keyword>
<protein>
    <submittedName>
        <fullName evidence="2">Uncharacterized protein</fullName>
    </submittedName>
</protein>
<dbReference type="AlphaFoldDB" id="A0A6A5ZEL6"/>
<accession>A0A6A5ZEL6</accession>
<organism evidence="2 3">
    <name type="scientific">Lophiotrema nucula</name>
    <dbReference type="NCBI Taxonomy" id="690887"/>
    <lineage>
        <taxon>Eukaryota</taxon>
        <taxon>Fungi</taxon>
        <taxon>Dikarya</taxon>
        <taxon>Ascomycota</taxon>
        <taxon>Pezizomycotina</taxon>
        <taxon>Dothideomycetes</taxon>
        <taxon>Pleosporomycetidae</taxon>
        <taxon>Pleosporales</taxon>
        <taxon>Lophiotremataceae</taxon>
        <taxon>Lophiotrema</taxon>
    </lineage>
</organism>
<evidence type="ECO:0000313" key="3">
    <source>
        <dbReference type="Proteomes" id="UP000799770"/>
    </source>
</evidence>
<keyword evidence="1" id="KW-0472">Membrane</keyword>
<evidence type="ECO:0000256" key="1">
    <source>
        <dbReference type="SAM" id="Phobius"/>
    </source>
</evidence>
<dbReference type="Proteomes" id="UP000799770">
    <property type="component" value="Unassembled WGS sequence"/>
</dbReference>
<evidence type="ECO:0000313" key="2">
    <source>
        <dbReference type="EMBL" id="KAF2116901.1"/>
    </source>
</evidence>
<proteinExistence type="predicted"/>
<sequence>MAVWHIGIVVNVPHTRIKGSVLLIMMVLLLLQVRIHVVVLVEEWVLIRALLGCRTRVPSMQQSRINIARILRYGIVICVLECCVDVLVL</sequence>